<evidence type="ECO:0000256" key="3">
    <source>
        <dbReference type="ARBA" id="ARBA00023237"/>
    </source>
</evidence>
<reference evidence="5" key="1">
    <citation type="submission" date="2018-05" db="EMBL/GenBank/DDBJ databases">
        <authorList>
            <person name="Lanie J.A."/>
            <person name="Ng W.-L."/>
            <person name="Kazmierczak K.M."/>
            <person name="Andrzejewski T.M."/>
            <person name="Davidsen T.M."/>
            <person name="Wayne K.J."/>
            <person name="Tettelin H."/>
            <person name="Glass J.I."/>
            <person name="Rusch D."/>
            <person name="Podicherti R."/>
            <person name="Tsui H.-C.T."/>
            <person name="Winkler M.E."/>
        </authorList>
    </citation>
    <scope>NUCLEOTIDE SEQUENCE</scope>
</reference>
<dbReference type="SUPFAM" id="SSF48452">
    <property type="entry name" value="TPR-like"/>
    <property type="match status" value="1"/>
</dbReference>
<organism evidence="5">
    <name type="scientific">marine metagenome</name>
    <dbReference type="NCBI Taxonomy" id="408172"/>
    <lineage>
        <taxon>unclassified sequences</taxon>
        <taxon>metagenomes</taxon>
        <taxon>ecological metagenomes</taxon>
    </lineage>
</organism>
<evidence type="ECO:0000256" key="2">
    <source>
        <dbReference type="ARBA" id="ARBA00023136"/>
    </source>
</evidence>
<dbReference type="AlphaFoldDB" id="A0A381R3Y9"/>
<dbReference type="EMBL" id="UINC01001671">
    <property type="protein sequence ID" value="SUZ86240.1"/>
    <property type="molecule type" value="Genomic_DNA"/>
</dbReference>
<feature type="domain" description="Outer membrane lipoprotein BamD-like" evidence="4">
    <location>
        <begin position="32"/>
        <end position="174"/>
    </location>
</feature>
<dbReference type="InterPro" id="IPR039565">
    <property type="entry name" value="BamD-like"/>
</dbReference>
<dbReference type="Pfam" id="PF13525">
    <property type="entry name" value="YfiO"/>
    <property type="match status" value="1"/>
</dbReference>
<proteinExistence type="predicted"/>
<accession>A0A381R3Y9</accession>
<dbReference type="NCBIfam" id="TIGR03302">
    <property type="entry name" value="OM_YfiO"/>
    <property type="match status" value="1"/>
</dbReference>
<keyword evidence="1" id="KW-0732">Signal</keyword>
<protein>
    <recommendedName>
        <fullName evidence="4">Outer membrane lipoprotein BamD-like domain-containing protein</fullName>
    </recommendedName>
</protein>
<sequence>MIRLLGILILFIFTISCNDYQKLLNSTENEVDKYAASEKYYNNGEFRRANALLEQIMPSYSGKPQGERLRFFFANSYFETKSYYLAAIQFENFIKSYPNSQRIIDAYFMEGKSYFMLSPIFSLDQDETNTAIEKLQIFINRYPNSEFTSEAIELIEQLQNKLEKKEFEISKQYYTIRDYNSAIRSLDNFAADYPGTIFREEALYYRWLSTYEIAINSIESKIIERVTELERSLVNFLRYYPETIFIEDLSNKLNNAKKIIN</sequence>
<dbReference type="Gene3D" id="1.25.40.10">
    <property type="entry name" value="Tetratricopeptide repeat domain"/>
    <property type="match status" value="1"/>
</dbReference>
<keyword evidence="2" id="KW-0472">Membrane</keyword>
<dbReference type="PROSITE" id="PS51257">
    <property type="entry name" value="PROKAR_LIPOPROTEIN"/>
    <property type="match status" value="1"/>
</dbReference>
<evidence type="ECO:0000259" key="4">
    <source>
        <dbReference type="Pfam" id="PF13525"/>
    </source>
</evidence>
<name>A0A381R3Y9_9ZZZZ</name>
<dbReference type="InterPro" id="IPR017689">
    <property type="entry name" value="BamD"/>
</dbReference>
<keyword evidence="3" id="KW-0998">Cell outer membrane</keyword>
<dbReference type="InterPro" id="IPR011990">
    <property type="entry name" value="TPR-like_helical_dom_sf"/>
</dbReference>
<evidence type="ECO:0000256" key="1">
    <source>
        <dbReference type="ARBA" id="ARBA00022729"/>
    </source>
</evidence>
<evidence type="ECO:0000313" key="5">
    <source>
        <dbReference type="EMBL" id="SUZ86240.1"/>
    </source>
</evidence>
<gene>
    <name evidence="5" type="ORF">METZ01_LOCUS39094</name>
</gene>